<evidence type="ECO:0000313" key="2">
    <source>
        <dbReference type="EMBL" id="ORY14731.1"/>
    </source>
</evidence>
<proteinExistence type="predicted"/>
<keyword evidence="1" id="KW-0812">Transmembrane</keyword>
<organism evidence="2 3">
    <name type="scientific">Neocallimastix californiae</name>
    <dbReference type="NCBI Taxonomy" id="1754190"/>
    <lineage>
        <taxon>Eukaryota</taxon>
        <taxon>Fungi</taxon>
        <taxon>Fungi incertae sedis</taxon>
        <taxon>Chytridiomycota</taxon>
        <taxon>Chytridiomycota incertae sedis</taxon>
        <taxon>Neocallimastigomycetes</taxon>
        <taxon>Neocallimastigales</taxon>
        <taxon>Neocallimastigaceae</taxon>
        <taxon>Neocallimastix</taxon>
    </lineage>
</organism>
<name>A0A1Y1ZWV2_9FUNG</name>
<dbReference type="STRING" id="1754190.A0A1Y1ZWV2"/>
<evidence type="ECO:0000313" key="3">
    <source>
        <dbReference type="Proteomes" id="UP000193920"/>
    </source>
</evidence>
<reference evidence="2 3" key="1">
    <citation type="submission" date="2016-08" db="EMBL/GenBank/DDBJ databases">
        <title>A Parts List for Fungal Cellulosomes Revealed by Comparative Genomics.</title>
        <authorList>
            <consortium name="DOE Joint Genome Institute"/>
            <person name="Haitjema C.H."/>
            <person name="Gilmore S.P."/>
            <person name="Henske J.K."/>
            <person name="Solomon K.V."/>
            <person name="De Groot R."/>
            <person name="Kuo A."/>
            <person name="Mondo S.J."/>
            <person name="Salamov A.A."/>
            <person name="Labutti K."/>
            <person name="Zhao Z."/>
            <person name="Chiniquy J."/>
            <person name="Barry K."/>
            <person name="Brewer H.M."/>
            <person name="Purvine S.O."/>
            <person name="Wright A.T."/>
            <person name="Boxma B."/>
            <person name="Van Alen T."/>
            <person name="Hackstein J.H."/>
            <person name="Baker S.E."/>
            <person name="Grigoriev I.V."/>
            <person name="O'Malley M.A."/>
        </authorList>
    </citation>
    <scope>NUCLEOTIDE SEQUENCE [LARGE SCALE GENOMIC DNA]</scope>
    <source>
        <strain evidence="2 3">G1</strain>
    </source>
</reference>
<keyword evidence="1" id="KW-0472">Membrane</keyword>
<dbReference type="AlphaFoldDB" id="A0A1Y1ZWV2"/>
<accession>A0A1Y1ZWV2</accession>
<dbReference type="EMBL" id="MCOG01000347">
    <property type="protein sequence ID" value="ORY14731.1"/>
    <property type="molecule type" value="Genomic_DNA"/>
</dbReference>
<feature type="transmembrane region" description="Helical" evidence="1">
    <location>
        <begin position="115"/>
        <end position="136"/>
    </location>
</feature>
<comment type="caution">
    <text evidence="2">The sequence shown here is derived from an EMBL/GenBank/DDBJ whole genome shotgun (WGS) entry which is preliminary data.</text>
</comment>
<gene>
    <name evidence="2" type="ORF">LY90DRAFT_518000</name>
</gene>
<keyword evidence="3" id="KW-1185">Reference proteome</keyword>
<protein>
    <submittedName>
        <fullName evidence="2">Uncharacterized protein</fullName>
    </submittedName>
</protein>
<sequence>MYFNTKINYSSNSTLPLTPENNIAGVNNKFSGVSNDPVEQIKFPKFEESYYLSSVGGEMDSTTNTFKFNVFYNDTMPHSIPATVNALSNAYLASKNINDRITIINHSWDKSQNTVANIGLTFVGLILGMSIVTILNKYGPLSARERINQLLLQLQLNGVSRI</sequence>
<evidence type="ECO:0000256" key="1">
    <source>
        <dbReference type="SAM" id="Phobius"/>
    </source>
</evidence>
<keyword evidence="1" id="KW-1133">Transmembrane helix</keyword>
<dbReference type="Proteomes" id="UP000193920">
    <property type="component" value="Unassembled WGS sequence"/>
</dbReference>
<dbReference type="OrthoDB" id="10598742at2759"/>